<dbReference type="InterPro" id="IPR051448">
    <property type="entry name" value="CdaR-like_regulators"/>
</dbReference>
<feature type="domain" description="PucR C-terminal helix-turn-helix" evidence="2">
    <location>
        <begin position="347"/>
        <end position="404"/>
    </location>
</feature>
<dbReference type="Gene3D" id="1.10.10.2840">
    <property type="entry name" value="PucR C-terminal helix-turn-helix domain"/>
    <property type="match status" value="1"/>
</dbReference>
<keyword evidence="5" id="KW-1185">Reference proteome</keyword>
<evidence type="ECO:0000313" key="4">
    <source>
        <dbReference type="EMBL" id="GGQ76378.1"/>
    </source>
</evidence>
<name>A0A918EV56_9ACTN</name>
<dbReference type="Pfam" id="PF13556">
    <property type="entry name" value="HTH_30"/>
    <property type="match status" value="1"/>
</dbReference>
<sequence length="415" mass="44996">MTGRPESEGPLMPSTARTTPEAGEPLDPLPREFAALIRPELPDLVREIGTEVTRAYPVYGRLLDGPDADAIHQGVERALAAFVDRVADPGTSSALRDEALRRFGRVEAYEGRDLDTLQGAYRLGARVALRRARIVGRRYRLSPTLVLAFADALFAYVEELEALSREGYAEVRARASSEVPALRRQLLHLLLATPRPSRAAVSRLCEAAAWQPPEECVPVVLRPPAPARIEAGLAPDVLADLVGPQPLLLVPGGLTPGRLAMLGTALAGTPAVLGLTVPPTQAADSFRWARRLLQLVDEGVVAETPLTACEDHLATLWLLSDPPLVSHLAARELAPLDGLPPSRRDRLVETLRVHVSTRAPAEQVGEMLGVHAQTVRYRLRSLDARLGDRLADPDRRFALEAALRSLHLQGRGGTK</sequence>
<evidence type="ECO:0008006" key="6">
    <source>
        <dbReference type="Google" id="ProtNLM"/>
    </source>
</evidence>
<proteinExistence type="predicted"/>
<evidence type="ECO:0000313" key="5">
    <source>
        <dbReference type="Proteomes" id="UP000620156"/>
    </source>
</evidence>
<dbReference type="InterPro" id="IPR042070">
    <property type="entry name" value="PucR_C-HTH_sf"/>
</dbReference>
<feature type="region of interest" description="Disordered" evidence="1">
    <location>
        <begin position="1"/>
        <end position="28"/>
    </location>
</feature>
<organism evidence="4 5">
    <name type="scientific">Streptomyces ruber</name>
    <dbReference type="NCBI Taxonomy" id="83378"/>
    <lineage>
        <taxon>Bacteria</taxon>
        <taxon>Bacillati</taxon>
        <taxon>Actinomycetota</taxon>
        <taxon>Actinomycetes</taxon>
        <taxon>Kitasatosporales</taxon>
        <taxon>Streptomycetaceae</taxon>
        <taxon>Streptomyces</taxon>
    </lineage>
</organism>
<evidence type="ECO:0000256" key="1">
    <source>
        <dbReference type="SAM" id="MobiDB-lite"/>
    </source>
</evidence>
<dbReference type="InterPro" id="IPR058663">
    <property type="entry name" value="PucR-like_N"/>
</dbReference>
<accession>A0A918EV56</accession>
<evidence type="ECO:0000259" key="2">
    <source>
        <dbReference type="Pfam" id="PF13556"/>
    </source>
</evidence>
<dbReference type="EMBL" id="BMQK01000014">
    <property type="protein sequence ID" value="GGQ76378.1"/>
    <property type="molecule type" value="Genomic_DNA"/>
</dbReference>
<evidence type="ECO:0000259" key="3">
    <source>
        <dbReference type="Pfam" id="PF25906"/>
    </source>
</evidence>
<dbReference type="Proteomes" id="UP000620156">
    <property type="component" value="Unassembled WGS sequence"/>
</dbReference>
<dbReference type="InterPro" id="IPR025736">
    <property type="entry name" value="PucR_C-HTH_dom"/>
</dbReference>
<gene>
    <name evidence="4" type="ORF">GCM10010145_52680</name>
</gene>
<protein>
    <recommendedName>
        <fullName evidence="6">PucR C-terminal helix-turn-helix domain-containing protein</fullName>
    </recommendedName>
</protein>
<reference evidence="4" key="2">
    <citation type="submission" date="2020-09" db="EMBL/GenBank/DDBJ databases">
        <authorList>
            <person name="Sun Q."/>
            <person name="Ohkuma M."/>
        </authorList>
    </citation>
    <scope>NUCLEOTIDE SEQUENCE</scope>
    <source>
        <strain evidence="4">JCM 3131</strain>
    </source>
</reference>
<reference evidence="4" key="1">
    <citation type="journal article" date="2014" name="Int. J. Syst. Evol. Microbiol.">
        <title>Complete genome sequence of Corynebacterium casei LMG S-19264T (=DSM 44701T), isolated from a smear-ripened cheese.</title>
        <authorList>
            <consortium name="US DOE Joint Genome Institute (JGI-PGF)"/>
            <person name="Walter F."/>
            <person name="Albersmeier A."/>
            <person name="Kalinowski J."/>
            <person name="Ruckert C."/>
        </authorList>
    </citation>
    <scope>NUCLEOTIDE SEQUENCE</scope>
    <source>
        <strain evidence="4">JCM 3131</strain>
    </source>
</reference>
<feature type="domain" description="PucR-like N-terminal" evidence="3">
    <location>
        <begin position="28"/>
        <end position="191"/>
    </location>
</feature>
<dbReference type="AlphaFoldDB" id="A0A918EV56"/>
<dbReference type="PANTHER" id="PTHR33744">
    <property type="entry name" value="CARBOHYDRATE DIACID REGULATOR"/>
    <property type="match status" value="1"/>
</dbReference>
<comment type="caution">
    <text evidence="4">The sequence shown here is derived from an EMBL/GenBank/DDBJ whole genome shotgun (WGS) entry which is preliminary data.</text>
</comment>
<dbReference type="Pfam" id="PF25906">
    <property type="entry name" value="PucR-like_N"/>
    <property type="match status" value="1"/>
</dbReference>
<dbReference type="PANTHER" id="PTHR33744:SF1">
    <property type="entry name" value="DNA-BINDING TRANSCRIPTIONAL ACTIVATOR ADER"/>
    <property type="match status" value="1"/>
</dbReference>